<evidence type="ECO:0000313" key="2">
    <source>
        <dbReference type="Proteomes" id="UP001066276"/>
    </source>
</evidence>
<evidence type="ECO:0000313" key="1">
    <source>
        <dbReference type="EMBL" id="KAJ1122554.1"/>
    </source>
</evidence>
<dbReference type="Proteomes" id="UP001066276">
    <property type="component" value="Chromosome 7"/>
</dbReference>
<dbReference type="AlphaFoldDB" id="A0AAV7P6S7"/>
<reference evidence="1" key="1">
    <citation type="journal article" date="2022" name="bioRxiv">
        <title>Sequencing and chromosome-scale assembly of the giantPleurodeles waltlgenome.</title>
        <authorList>
            <person name="Brown T."/>
            <person name="Elewa A."/>
            <person name="Iarovenko S."/>
            <person name="Subramanian E."/>
            <person name="Araus A.J."/>
            <person name="Petzold A."/>
            <person name="Susuki M."/>
            <person name="Suzuki K.-i.T."/>
            <person name="Hayashi T."/>
            <person name="Toyoda A."/>
            <person name="Oliveira C."/>
            <person name="Osipova E."/>
            <person name="Leigh N.D."/>
            <person name="Simon A."/>
            <person name="Yun M.H."/>
        </authorList>
    </citation>
    <scope>NUCLEOTIDE SEQUENCE</scope>
    <source>
        <strain evidence="1">20211129_DDA</strain>
        <tissue evidence="1">Liver</tissue>
    </source>
</reference>
<proteinExistence type="predicted"/>
<protein>
    <submittedName>
        <fullName evidence="1">Uncharacterized protein</fullName>
    </submittedName>
</protein>
<gene>
    <name evidence="1" type="ORF">NDU88_001040</name>
</gene>
<comment type="caution">
    <text evidence="1">The sequence shown here is derived from an EMBL/GenBank/DDBJ whole genome shotgun (WGS) entry which is preliminary data.</text>
</comment>
<organism evidence="1 2">
    <name type="scientific">Pleurodeles waltl</name>
    <name type="common">Iberian ribbed newt</name>
    <dbReference type="NCBI Taxonomy" id="8319"/>
    <lineage>
        <taxon>Eukaryota</taxon>
        <taxon>Metazoa</taxon>
        <taxon>Chordata</taxon>
        <taxon>Craniata</taxon>
        <taxon>Vertebrata</taxon>
        <taxon>Euteleostomi</taxon>
        <taxon>Amphibia</taxon>
        <taxon>Batrachia</taxon>
        <taxon>Caudata</taxon>
        <taxon>Salamandroidea</taxon>
        <taxon>Salamandridae</taxon>
        <taxon>Pleurodelinae</taxon>
        <taxon>Pleurodeles</taxon>
    </lineage>
</organism>
<sequence length="106" mass="11232">MMYCEAGKLAGALIEHGARNELGRRSADTYKPSGAHFVQMRRSPRPAPRRASLTVCKVNGGFGCGQIVKRGLLRGPELSTSGCPSVLRGVGRSPAWTSACPLLGVH</sequence>
<keyword evidence="2" id="KW-1185">Reference proteome</keyword>
<dbReference type="EMBL" id="JANPWB010000011">
    <property type="protein sequence ID" value="KAJ1122554.1"/>
    <property type="molecule type" value="Genomic_DNA"/>
</dbReference>
<accession>A0AAV7P6S7</accession>
<name>A0AAV7P6S7_PLEWA</name>